<keyword evidence="2" id="KW-1185">Reference proteome</keyword>
<protein>
    <submittedName>
        <fullName evidence="1">Uncharacterized protein</fullName>
    </submittedName>
</protein>
<evidence type="ECO:0000313" key="1">
    <source>
        <dbReference type="EMBL" id="KAK1371286.1"/>
    </source>
</evidence>
<reference evidence="1" key="1">
    <citation type="submission" date="2023-02" db="EMBL/GenBank/DDBJ databases">
        <title>Genome of toxic invasive species Heracleum sosnowskyi carries increased number of genes despite the absence of recent whole-genome duplications.</title>
        <authorList>
            <person name="Schelkunov M."/>
            <person name="Shtratnikova V."/>
            <person name="Makarenko M."/>
            <person name="Klepikova A."/>
            <person name="Omelchenko D."/>
            <person name="Novikova G."/>
            <person name="Obukhova E."/>
            <person name="Bogdanov V."/>
            <person name="Penin A."/>
            <person name="Logacheva M."/>
        </authorList>
    </citation>
    <scope>NUCLEOTIDE SEQUENCE</scope>
    <source>
        <strain evidence="1">Hsosn_3</strain>
        <tissue evidence="1">Leaf</tissue>
    </source>
</reference>
<organism evidence="1 2">
    <name type="scientific">Heracleum sosnowskyi</name>
    <dbReference type="NCBI Taxonomy" id="360622"/>
    <lineage>
        <taxon>Eukaryota</taxon>
        <taxon>Viridiplantae</taxon>
        <taxon>Streptophyta</taxon>
        <taxon>Embryophyta</taxon>
        <taxon>Tracheophyta</taxon>
        <taxon>Spermatophyta</taxon>
        <taxon>Magnoliopsida</taxon>
        <taxon>eudicotyledons</taxon>
        <taxon>Gunneridae</taxon>
        <taxon>Pentapetalae</taxon>
        <taxon>asterids</taxon>
        <taxon>campanulids</taxon>
        <taxon>Apiales</taxon>
        <taxon>Apiaceae</taxon>
        <taxon>Apioideae</taxon>
        <taxon>apioid superclade</taxon>
        <taxon>Tordylieae</taxon>
        <taxon>Tordyliinae</taxon>
        <taxon>Heracleum</taxon>
    </lineage>
</organism>
<dbReference type="AlphaFoldDB" id="A0AAD8HQ85"/>
<evidence type="ECO:0000313" key="2">
    <source>
        <dbReference type="Proteomes" id="UP001237642"/>
    </source>
</evidence>
<gene>
    <name evidence="1" type="ORF">POM88_037378</name>
</gene>
<dbReference type="PROSITE" id="PS51257">
    <property type="entry name" value="PROKAR_LIPOPROTEIN"/>
    <property type="match status" value="1"/>
</dbReference>
<reference evidence="1" key="2">
    <citation type="submission" date="2023-05" db="EMBL/GenBank/DDBJ databases">
        <authorList>
            <person name="Schelkunov M.I."/>
        </authorList>
    </citation>
    <scope>NUCLEOTIDE SEQUENCE</scope>
    <source>
        <strain evidence="1">Hsosn_3</strain>
        <tissue evidence="1">Leaf</tissue>
    </source>
</reference>
<comment type="caution">
    <text evidence="1">The sequence shown here is derived from an EMBL/GenBank/DDBJ whole genome shotgun (WGS) entry which is preliminary data.</text>
</comment>
<dbReference type="Proteomes" id="UP001237642">
    <property type="component" value="Unassembled WGS sequence"/>
</dbReference>
<accession>A0AAD8HQ85</accession>
<name>A0AAD8HQ85_9APIA</name>
<proteinExistence type="predicted"/>
<sequence>MSTPVQRGEMASLSITGIFGGCSRYITTISDGTCRMSQHPMPHKGMVQLDIQSVSTSVATQRQGSRQARAVTCKRILLKSYPAVHRNCSLECKVKAFLKKGKATDPPFLELGAAAAATNRDAAEANFVETTATDVRKKKRKGVPHRAI</sequence>
<dbReference type="EMBL" id="JAUIZM010000008">
    <property type="protein sequence ID" value="KAK1371286.1"/>
    <property type="molecule type" value="Genomic_DNA"/>
</dbReference>